<proteinExistence type="predicted"/>
<comment type="caution">
    <text evidence="1">The sequence shown here is derived from an EMBL/GenBank/DDBJ whole genome shotgun (WGS) entry which is preliminary data.</text>
</comment>
<organism evidence="1 2">
    <name type="scientific">Pseudonocardia eucalypti</name>
    <dbReference type="NCBI Taxonomy" id="648755"/>
    <lineage>
        <taxon>Bacteria</taxon>
        <taxon>Bacillati</taxon>
        <taxon>Actinomycetota</taxon>
        <taxon>Actinomycetes</taxon>
        <taxon>Pseudonocardiales</taxon>
        <taxon>Pseudonocardiaceae</taxon>
        <taxon>Pseudonocardia</taxon>
    </lineage>
</organism>
<gene>
    <name evidence="1" type="ORF">GCM10023321_71730</name>
</gene>
<evidence type="ECO:0000313" key="1">
    <source>
        <dbReference type="EMBL" id="GAA5172199.1"/>
    </source>
</evidence>
<protein>
    <submittedName>
        <fullName evidence="1">OB-fold nucleic acid binding domain-containing protein</fullName>
    </submittedName>
</protein>
<dbReference type="EMBL" id="BAABJP010000051">
    <property type="protein sequence ID" value="GAA5172199.1"/>
    <property type="molecule type" value="Genomic_DNA"/>
</dbReference>
<accession>A0ABP9R6Q4</accession>
<dbReference type="InterPro" id="IPR016499">
    <property type="entry name" value="NucleicA-bd_Rv2694c_prd"/>
</dbReference>
<sequence length="154" mass="17172">MFEVAFKRLSWGGVTDRVGRFPPHTPGEGMGSTDGGLLKRFIRRLTSDVEDLDADDLTRDTDRSGANRACDCRCGDEVVMVGRLRSVELSPKDAAATLEAELFDGTDGVTLIWVGRRRIPGIEPGRRIKVRGRMAVRDGRKVLYNPYYELRQAS</sequence>
<evidence type="ECO:0000313" key="2">
    <source>
        <dbReference type="Proteomes" id="UP001428817"/>
    </source>
</evidence>
<keyword evidence="2" id="KW-1185">Reference proteome</keyword>
<name>A0ABP9R6Q4_9PSEU</name>
<dbReference type="Proteomes" id="UP001428817">
    <property type="component" value="Unassembled WGS sequence"/>
</dbReference>
<reference evidence="2" key="1">
    <citation type="journal article" date="2019" name="Int. J. Syst. Evol. Microbiol.">
        <title>The Global Catalogue of Microorganisms (GCM) 10K type strain sequencing project: providing services to taxonomists for standard genome sequencing and annotation.</title>
        <authorList>
            <consortium name="The Broad Institute Genomics Platform"/>
            <consortium name="The Broad Institute Genome Sequencing Center for Infectious Disease"/>
            <person name="Wu L."/>
            <person name="Ma J."/>
        </authorList>
    </citation>
    <scope>NUCLEOTIDE SEQUENCE [LARGE SCALE GENOMIC DNA]</scope>
    <source>
        <strain evidence="2">JCM 18303</strain>
    </source>
</reference>
<dbReference type="PIRSF" id="PIRSF006910">
    <property type="entry name" value="NA_bind_Rv2694c_prd"/>
    <property type="match status" value="1"/>
</dbReference>
<dbReference type="CDD" id="cd04488">
    <property type="entry name" value="RecG_wedge_OBF"/>
    <property type="match status" value="1"/>
</dbReference>